<evidence type="ECO:0000313" key="1">
    <source>
        <dbReference type="EMBL" id="KAI7811479.1"/>
    </source>
</evidence>
<name>A0A9W7X0C6_TRIRA</name>
<keyword evidence="2" id="KW-1185">Reference proteome</keyword>
<protein>
    <submittedName>
        <fullName evidence="1">Uncharacterized protein</fullName>
    </submittedName>
</protein>
<comment type="caution">
    <text evidence="1">The sequence shown here is derived from an EMBL/GenBank/DDBJ whole genome shotgun (WGS) entry which is preliminary data.</text>
</comment>
<dbReference type="AlphaFoldDB" id="A0A9W7X0C6"/>
<gene>
    <name evidence="1" type="ORF">IRJ41_016582</name>
</gene>
<evidence type="ECO:0000313" key="2">
    <source>
        <dbReference type="Proteomes" id="UP001059041"/>
    </source>
</evidence>
<accession>A0A9W7X0C6</accession>
<sequence length="130" mass="14362">MAPSLYNQLTSQTHVELFRDQQLEVFDLSTEGSRSNLAVAPWLEFSHFEDGGTFGEVVDVSKLDLAGVHRTSPSPPSGGHTAKNFILALLRYLTGRPDAERERKRSDAAVVTLRFDYIRAPLSGDAQTLT</sequence>
<organism evidence="1 2">
    <name type="scientific">Triplophysa rosa</name>
    <name type="common">Cave loach</name>
    <dbReference type="NCBI Taxonomy" id="992332"/>
    <lineage>
        <taxon>Eukaryota</taxon>
        <taxon>Metazoa</taxon>
        <taxon>Chordata</taxon>
        <taxon>Craniata</taxon>
        <taxon>Vertebrata</taxon>
        <taxon>Euteleostomi</taxon>
        <taxon>Actinopterygii</taxon>
        <taxon>Neopterygii</taxon>
        <taxon>Teleostei</taxon>
        <taxon>Ostariophysi</taxon>
        <taxon>Cypriniformes</taxon>
        <taxon>Nemacheilidae</taxon>
        <taxon>Triplophysa</taxon>
    </lineage>
</organism>
<reference evidence="1" key="1">
    <citation type="submission" date="2021-02" db="EMBL/GenBank/DDBJ databases">
        <title>Comparative genomics reveals that relaxation of natural selection precedes convergent phenotypic evolution of cavefish.</title>
        <authorList>
            <person name="Peng Z."/>
        </authorList>
    </citation>
    <scope>NUCLEOTIDE SEQUENCE</scope>
    <source>
        <tissue evidence="1">Muscle</tissue>
    </source>
</reference>
<dbReference type="EMBL" id="JAFHDT010000004">
    <property type="protein sequence ID" value="KAI7811479.1"/>
    <property type="molecule type" value="Genomic_DNA"/>
</dbReference>
<dbReference type="Proteomes" id="UP001059041">
    <property type="component" value="Linkage Group LG4"/>
</dbReference>
<proteinExistence type="predicted"/>